<evidence type="ECO:0000256" key="2">
    <source>
        <dbReference type="ARBA" id="ARBA00022448"/>
    </source>
</evidence>
<evidence type="ECO:0000256" key="4">
    <source>
        <dbReference type="ARBA" id="ARBA00022692"/>
    </source>
</evidence>
<dbReference type="SUPFAM" id="SSF161098">
    <property type="entry name" value="MetI-like"/>
    <property type="match status" value="1"/>
</dbReference>
<accession>A0ABT2PT48</accession>
<dbReference type="InterPro" id="IPR000515">
    <property type="entry name" value="MetI-like"/>
</dbReference>
<reference evidence="10" key="1">
    <citation type="submission" date="2023-07" db="EMBL/GenBank/DDBJ databases">
        <title>Novel Mycoplasma species identified in domestic and wild animals.</title>
        <authorList>
            <person name="Volokhov D.V."/>
            <person name="Furtak V.A."/>
            <person name="Zagorodnyaya T.A."/>
        </authorList>
    </citation>
    <scope>NUCLEOTIDE SEQUENCE [LARGE SCALE GENOMIC DNA]</scope>
    <source>
        <strain evidence="10">92-19</strain>
    </source>
</reference>
<comment type="similarity">
    <text evidence="7">Belongs to the binding-protein-dependent transport system permease family.</text>
</comment>
<dbReference type="Gene3D" id="1.10.3720.10">
    <property type="entry name" value="MetI-like"/>
    <property type="match status" value="1"/>
</dbReference>
<dbReference type="PANTHER" id="PTHR43744">
    <property type="entry name" value="ABC TRANSPORTER PERMEASE PROTEIN MG189-RELATED-RELATED"/>
    <property type="match status" value="1"/>
</dbReference>
<evidence type="ECO:0000259" key="8">
    <source>
        <dbReference type="PROSITE" id="PS50928"/>
    </source>
</evidence>
<dbReference type="RefSeq" id="WP_262095341.1">
    <property type="nucleotide sequence ID" value="NZ_JAOEGN010000001.1"/>
</dbReference>
<feature type="transmembrane region" description="Helical" evidence="7">
    <location>
        <begin position="153"/>
        <end position="172"/>
    </location>
</feature>
<feature type="transmembrane region" description="Helical" evidence="7">
    <location>
        <begin position="117"/>
        <end position="141"/>
    </location>
</feature>
<evidence type="ECO:0000256" key="6">
    <source>
        <dbReference type="ARBA" id="ARBA00023136"/>
    </source>
</evidence>
<sequence length="288" mass="32697">MEKTVKQVRSAHFRKKTIQSVLIHTGLLLGSVVMLLPFFWMISTSLKTESEIINANISFFPKGFFIQNFKRAFEIIPIFSYMWNTVVIAILKIFGEVFVSAAVAFGFARFKFKGRNLLFMILLATMMLPYEVTMIPTFIMWSMLGLTDNYTPLILPAYFGSASFIFFLKMYFETCPKDYEESAYIDGANHMQIFTRIFIPLAKPALITIALWAFMGTWNDLLGQLIYINDPAKYTIQLGLASFNSLSGEILWGPLMAASFIALVPILAILLYAQKYFVEGVKMSGIKG</sequence>
<evidence type="ECO:0000313" key="10">
    <source>
        <dbReference type="Proteomes" id="UP001209076"/>
    </source>
</evidence>
<feature type="domain" description="ABC transmembrane type-1" evidence="8">
    <location>
        <begin position="82"/>
        <end position="273"/>
    </location>
</feature>
<evidence type="ECO:0000256" key="5">
    <source>
        <dbReference type="ARBA" id="ARBA00022989"/>
    </source>
</evidence>
<dbReference type="Proteomes" id="UP001209076">
    <property type="component" value="Unassembled WGS sequence"/>
</dbReference>
<proteinExistence type="inferred from homology"/>
<evidence type="ECO:0000256" key="1">
    <source>
        <dbReference type="ARBA" id="ARBA00004651"/>
    </source>
</evidence>
<evidence type="ECO:0000256" key="7">
    <source>
        <dbReference type="RuleBase" id="RU363032"/>
    </source>
</evidence>
<keyword evidence="2 7" id="KW-0813">Transport</keyword>
<evidence type="ECO:0000313" key="9">
    <source>
        <dbReference type="EMBL" id="MCU0104129.1"/>
    </source>
</evidence>
<keyword evidence="6 7" id="KW-0472">Membrane</keyword>
<keyword evidence="5 7" id="KW-1133">Transmembrane helix</keyword>
<keyword evidence="4 7" id="KW-0812">Transmembrane</keyword>
<name>A0ABT2PT48_9MOLU</name>
<dbReference type="PROSITE" id="PS50928">
    <property type="entry name" value="ABC_TM1"/>
    <property type="match status" value="1"/>
</dbReference>
<comment type="caution">
    <text evidence="9">The sequence shown here is derived from an EMBL/GenBank/DDBJ whole genome shotgun (WGS) entry which is preliminary data.</text>
</comment>
<gene>
    <name evidence="9" type="ORF">N7603_00445</name>
</gene>
<dbReference type="PANTHER" id="PTHR43744:SF12">
    <property type="entry name" value="ABC TRANSPORTER PERMEASE PROTEIN MG189-RELATED"/>
    <property type="match status" value="1"/>
</dbReference>
<dbReference type="InterPro" id="IPR035906">
    <property type="entry name" value="MetI-like_sf"/>
</dbReference>
<organism evidence="9 10">
    <name type="scientific">Paracholeplasma vituli</name>
    <dbReference type="NCBI Taxonomy" id="69473"/>
    <lineage>
        <taxon>Bacteria</taxon>
        <taxon>Bacillati</taxon>
        <taxon>Mycoplasmatota</taxon>
        <taxon>Mollicutes</taxon>
        <taxon>Acholeplasmatales</taxon>
        <taxon>Acholeplasmataceae</taxon>
        <taxon>Paracholeplasma</taxon>
    </lineage>
</organism>
<feature type="transmembrane region" description="Helical" evidence="7">
    <location>
        <begin position="81"/>
        <end position="105"/>
    </location>
</feature>
<evidence type="ECO:0000256" key="3">
    <source>
        <dbReference type="ARBA" id="ARBA00022475"/>
    </source>
</evidence>
<protein>
    <submittedName>
        <fullName evidence="9">Carbohydrate ABC transporter permease</fullName>
    </submittedName>
</protein>
<feature type="transmembrane region" description="Helical" evidence="7">
    <location>
        <begin position="193"/>
        <end position="215"/>
    </location>
</feature>
<keyword evidence="10" id="KW-1185">Reference proteome</keyword>
<comment type="subcellular location">
    <subcellularLocation>
        <location evidence="1 7">Cell membrane</location>
        <topology evidence="1 7">Multi-pass membrane protein</topology>
    </subcellularLocation>
</comment>
<dbReference type="Pfam" id="PF00528">
    <property type="entry name" value="BPD_transp_1"/>
    <property type="match status" value="1"/>
</dbReference>
<feature type="transmembrane region" description="Helical" evidence="7">
    <location>
        <begin position="21"/>
        <end position="42"/>
    </location>
</feature>
<keyword evidence="3" id="KW-1003">Cell membrane</keyword>
<dbReference type="CDD" id="cd06261">
    <property type="entry name" value="TM_PBP2"/>
    <property type="match status" value="1"/>
</dbReference>
<dbReference type="EMBL" id="JAOEGN010000001">
    <property type="protein sequence ID" value="MCU0104129.1"/>
    <property type="molecule type" value="Genomic_DNA"/>
</dbReference>
<feature type="transmembrane region" description="Helical" evidence="7">
    <location>
        <begin position="250"/>
        <end position="273"/>
    </location>
</feature>